<dbReference type="PANTHER" id="PTHR24422:SF10">
    <property type="entry name" value="CHEMOTAXIS PROTEIN METHYLTRANSFERASE 2"/>
    <property type="match status" value="1"/>
</dbReference>
<protein>
    <recommendedName>
        <fullName evidence="2">protein-glutamate O-methyltransferase</fullName>
        <ecNumber evidence="2">2.1.1.80</ecNumber>
    </recommendedName>
</protein>
<dbReference type="AlphaFoldDB" id="A0A062V166"/>
<dbReference type="InterPro" id="IPR050903">
    <property type="entry name" value="Bact_Chemotaxis_MeTrfase"/>
</dbReference>
<dbReference type="Pfam" id="PF03705">
    <property type="entry name" value="CheR_N"/>
    <property type="match status" value="1"/>
</dbReference>
<dbReference type="InterPro" id="IPR022642">
    <property type="entry name" value="CheR_C"/>
</dbReference>
<feature type="domain" description="CheR-type methyltransferase" evidence="6">
    <location>
        <begin position="13"/>
        <end position="278"/>
    </location>
</feature>
<dbReference type="SMART" id="SM00138">
    <property type="entry name" value="MeTrc"/>
    <property type="match status" value="1"/>
</dbReference>
<evidence type="ECO:0000256" key="2">
    <source>
        <dbReference type="ARBA" id="ARBA00012534"/>
    </source>
</evidence>
<keyword evidence="5" id="KW-0949">S-adenosyl-L-methionine</keyword>
<dbReference type="Pfam" id="PF01739">
    <property type="entry name" value="CheR"/>
    <property type="match status" value="1"/>
</dbReference>
<keyword evidence="4 7" id="KW-0808">Transferase</keyword>
<keyword evidence="3 7" id="KW-0489">Methyltransferase</keyword>
<proteinExistence type="predicted"/>
<evidence type="ECO:0000313" key="8">
    <source>
        <dbReference type="Proteomes" id="UP000027153"/>
    </source>
</evidence>
<dbReference type="Gene3D" id="1.10.155.10">
    <property type="entry name" value="Chemotaxis receptor methyltransferase CheR, N-terminal domain"/>
    <property type="match status" value="1"/>
</dbReference>
<evidence type="ECO:0000313" key="7">
    <source>
        <dbReference type="EMBL" id="KCZ71127.1"/>
    </source>
</evidence>
<keyword evidence="8" id="KW-1185">Reference proteome</keyword>
<dbReference type="PRINTS" id="PR00996">
    <property type="entry name" value="CHERMTFRASE"/>
</dbReference>
<dbReference type="SUPFAM" id="SSF47757">
    <property type="entry name" value="Chemotaxis receptor methyltransferase CheR, N-terminal domain"/>
    <property type="match status" value="1"/>
</dbReference>
<sequence length="279" mass="32328">MNLPDTFPLHEDEKEFAGLKAIIKKKTGFNCDEYKQAHLKRRLAVRLRANGSKSYNEYAEILLNNNAELQKLKETLTVNVTELFRNPETYEAFSRIALPVMIKAKVDNRSIRVWSAGCSNGEEPYSIAIMLLEFLGASARRYNISILGTDIDEDSLKKGENGIYQLKQLEKTGKDRLGRFFIKKDDDSYQVTDEIRSLVRFRYHDMISGPVLYGFDIIFCRNVTIYFEQKLQGKLYLDFYNALNEGGYFVMGKTETLTGQACRLFKAVDIRERIYQKER</sequence>
<dbReference type="GO" id="GO:0032259">
    <property type="term" value="P:methylation"/>
    <property type="evidence" value="ECO:0007669"/>
    <property type="project" value="UniProtKB-KW"/>
</dbReference>
<gene>
    <name evidence="7" type="ORF">ANME2D_03159</name>
</gene>
<dbReference type="EMBL" id="JMIY01000007">
    <property type="protein sequence ID" value="KCZ71127.1"/>
    <property type="molecule type" value="Genomic_DNA"/>
</dbReference>
<name>A0A062V166_9EURY</name>
<dbReference type="SUPFAM" id="SSF53335">
    <property type="entry name" value="S-adenosyl-L-methionine-dependent methyltransferases"/>
    <property type="match status" value="1"/>
</dbReference>
<dbReference type="InterPro" id="IPR029063">
    <property type="entry name" value="SAM-dependent_MTases_sf"/>
</dbReference>
<dbReference type="PANTHER" id="PTHR24422">
    <property type="entry name" value="CHEMOTAXIS PROTEIN METHYLTRANSFERASE"/>
    <property type="match status" value="1"/>
</dbReference>
<evidence type="ECO:0000256" key="4">
    <source>
        <dbReference type="ARBA" id="ARBA00022679"/>
    </source>
</evidence>
<dbReference type="InterPro" id="IPR036804">
    <property type="entry name" value="CheR_N_sf"/>
</dbReference>
<dbReference type="Proteomes" id="UP000027153">
    <property type="component" value="Unassembled WGS sequence"/>
</dbReference>
<dbReference type="EC" id="2.1.1.80" evidence="2"/>
<comment type="caution">
    <text evidence="7">The sequence shown here is derived from an EMBL/GenBank/DDBJ whole genome shotgun (WGS) entry which is preliminary data.</text>
</comment>
<dbReference type="Gene3D" id="3.40.50.150">
    <property type="entry name" value="Vaccinia Virus protein VP39"/>
    <property type="match status" value="1"/>
</dbReference>
<comment type="catalytic activity">
    <reaction evidence="1">
        <text>L-glutamyl-[protein] + S-adenosyl-L-methionine = [protein]-L-glutamate 5-O-methyl ester + S-adenosyl-L-homocysteine</text>
        <dbReference type="Rhea" id="RHEA:24452"/>
        <dbReference type="Rhea" id="RHEA-COMP:10208"/>
        <dbReference type="Rhea" id="RHEA-COMP:10311"/>
        <dbReference type="ChEBI" id="CHEBI:29973"/>
        <dbReference type="ChEBI" id="CHEBI:57856"/>
        <dbReference type="ChEBI" id="CHEBI:59789"/>
        <dbReference type="ChEBI" id="CHEBI:82795"/>
        <dbReference type="EC" id="2.1.1.80"/>
    </reaction>
</comment>
<evidence type="ECO:0000256" key="5">
    <source>
        <dbReference type="ARBA" id="ARBA00022691"/>
    </source>
</evidence>
<organism evidence="7 8">
    <name type="scientific">Candidatus Methanoperedens nitratireducens</name>
    <dbReference type="NCBI Taxonomy" id="1392998"/>
    <lineage>
        <taxon>Archaea</taxon>
        <taxon>Methanobacteriati</taxon>
        <taxon>Methanobacteriota</taxon>
        <taxon>Stenosarchaea group</taxon>
        <taxon>Methanomicrobia</taxon>
        <taxon>Methanosarcinales</taxon>
        <taxon>ANME-2 cluster</taxon>
        <taxon>Candidatus Methanoperedentaceae</taxon>
        <taxon>Candidatus Methanoperedens</taxon>
    </lineage>
</organism>
<dbReference type="PROSITE" id="PS50123">
    <property type="entry name" value="CHER"/>
    <property type="match status" value="1"/>
</dbReference>
<dbReference type="RefSeq" id="WP_048093332.1">
    <property type="nucleotide sequence ID" value="NZ_JMIY01000007.1"/>
</dbReference>
<dbReference type="InterPro" id="IPR022641">
    <property type="entry name" value="CheR_N"/>
</dbReference>
<accession>A0A062V166</accession>
<evidence type="ECO:0000256" key="1">
    <source>
        <dbReference type="ARBA" id="ARBA00001541"/>
    </source>
</evidence>
<evidence type="ECO:0000256" key="3">
    <source>
        <dbReference type="ARBA" id="ARBA00022603"/>
    </source>
</evidence>
<dbReference type="CDD" id="cd02440">
    <property type="entry name" value="AdoMet_MTases"/>
    <property type="match status" value="1"/>
</dbReference>
<dbReference type="GO" id="GO:0008983">
    <property type="term" value="F:protein-glutamate O-methyltransferase activity"/>
    <property type="evidence" value="ECO:0007669"/>
    <property type="project" value="UniProtKB-EC"/>
</dbReference>
<dbReference type="PATRIC" id="fig|1392998.3.peg.2717"/>
<reference evidence="7 8" key="1">
    <citation type="journal article" date="2013" name="Nature">
        <title>Anaerobic oxidation of methane coupled to nitrate reduction in a novel archaeal lineage.</title>
        <authorList>
            <person name="Haroon M.F."/>
            <person name="Hu S."/>
            <person name="Shi Y."/>
            <person name="Imelfort M."/>
            <person name="Keller J."/>
            <person name="Hugenholtz P."/>
            <person name="Yuan Z."/>
            <person name="Tyson G.W."/>
        </authorList>
    </citation>
    <scope>NUCLEOTIDE SEQUENCE [LARGE SCALE GENOMIC DNA]</scope>
    <source>
        <strain evidence="7 8">ANME-2d</strain>
    </source>
</reference>
<dbReference type="InterPro" id="IPR000780">
    <property type="entry name" value="CheR_MeTrfase"/>
</dbReference>
<evidence type="ECO:0000259" key="6">
    <source>
        <dbReference type="PROSITE" id="PS50123"/>
    </source>
</evidence>
<dbReference type="OrthoDB" id="10657at2157"/>